<evidence type="ECO:0000313" key="13">
    <source>
        <dbReference type="EMBL" id="KAF0916851.1"/>
    </source>
</evidence>
<dbReference type="InterPro" id="IPR027417">
    <property type="entry name" value="P-loop_NTPase"/>
</dbReference>
<evidence type="ECO:0000256" key="3">
    <source>
        <dbReference type="ARBA" id="ARBA00022705"/>
    </source>
</evidence>
<comment type="subcellular location">
    <subcellularLocation>
        <location evidence="1 10">Nucleus</location>
    </subcellularLocation>
</comment>
<dbReference type="Pfam" id="PF00004">
    <property type="entry name" value="AAA"/>
    <property type="match status" value="1"/>
</dbReference>
<evidence type="ECO:0000259" key="11">
    <source>
        <dbReference type="Pfam" id="PF00004"/>
    </source>
</evidence>
<sequence>MAAATSVASRAQAVLRGRLCDQAVVHAALRSSPDTNYSKLKYLVASSVSEACNNSVLLLGPRGCGKAAVVKMVLDDLKKEHPDAISVIRLNGMLHSDDNCAMKEIARQLCLEHQLSFSKMASSDDNTEFMIDMLRECGLAHKTIIFVLEEFDLFAQGKQRLLYSLLDAMQSLTSQAVVIGVSCRLDADQLLEKRVRSRFSHRKLLFVPSSVDSLQRLMDHLLTLSEDTPLPTKYVREYNARVTSIFSDKKFKGILNSLTDADATTSHILRFLFRVVSYMDMDSGLLSMQSFMNALSSMQRQPKMDSLQDLSILELYILVCMNRLEDKEHSSYNFTTIMKEYKSVQDAYKTSDKYSHTVCFRAFEHLLGRELISFADNRGRTLSLEYRPVKLLISSHELAQSLKLNTTCPAVLQKLLDRERYM</sequence>
<keyword evidence="6 10" id="KW-0238">DNA-binding</keyword>
<dbReference type="SUPFAM" id="SSF52540">
    <property type="entry name" value="P-loop containing nucleoside triphosphate hydrolases"/>
    <property type="match status" value="1"/>
</dbReference>
<dbReference type="Proteomes" id="UP000479710">
    <property type="component" value="Unassembled WGS sequence"/>
</dbReference>
<dbReference type="Pfam" id="PF14629">
    <property type="entry name" value="ORC4_C"/>
    <property type="match status" value="1"/>
</dbReference>
<evidence type="ECO:0000313" key="14">
    <source>
        <dbReference type="Proteomes" id="UP000479710"/>
    </source>
</evidence>
<evidence type="ECO:0000256" key="8">
    <source>
        <dbReference type="ARBA" id="ARBA00057448"/>
    </source>
</evidence>
<organism evidence="13 14">
    <name type="scientific">Oryza meyeriana var. granulata</name>
    <dbReference type="NCBI Taxonomy" id="110450"/>
    <lineage>
        <taxon>Eukaryota</taxon>
        <taxon>Viridiplantae</taxon>
        <taxon>Streptophyta</taxon>
        <taxon>Embryophyta</taxon>
        <taxon>Tracheophyta</taxon>
        <taxon>Spermatophyta</taxon>
        <taxon>Magnoliopsida</taxon>
        <taxon>Liliopsida</taxon>
        <taxon>Poales</taxon>
        <taxon>Poaceae</taxon>
        <taxon>BOP clade</taxon>
        <taxon>Oryzoideae</taxon>
        <taxon>Oryzeae</taxon>
        <taxon>Oryzinae</taxon>
        <taxon>Oryza</taxon>
        <taxon>Oryza meyeriana</taxon>
    </lineage>
</organism>
<dbReference type="GO" id="GO:0016887">
    <property type="term" value="F:ATP hydrolysis activity"/>
    <property type="evidence" value="ECO:0007669"/>
    <property type="project" value="InterPro"/>
</dbReference>
<evidence type="ECO:0000256" key="5">
    <source>
        <dbReference type="ARBA" id="ARBA00022840"/>
    </source>
</evidence>
<dbReference type="GO" id="GO:0003688">
    <property type="term" value="F:DNA replication origin binding"/>
    <property type="evidence" value="ECO:0007669"/>
    <property type="project" value="TreeGrafter"/>
</dbReference>
<comment type="similarity">
    <text evidence="2 10">Belongs to the ORC4 family.</text>
</comment>
<dbReference type="PANTHER" id="PTHR12087:SF0">
    <property type="entry name" value="ORIGIN RECOGNITION COMPLEX SUBUNIT 4"/>
    <property type="match status" value="1"/>
</dbReference>
<keyword evidence="7 10" id="KW-0539">Nucleus</keyword>
<keyword evidence="14" id="KW-1185">Reference proteome</keyword>
<dbReference type="OrthoDB" id="343623at2759"/>
<dbReference type="EMBL" id="SPHZ02000005">
    <property type="protein sequence ID" value="KAF0916851.1"/>
    <property type="molecule type" value="Genomic_DNA"/>
</dbReference>
<comment type="caution">
    <text evidence="13">The sequence shown here is derived from an EMBL/GenBank/DDBJ whole genome shotgun (WGS) entry which is preliminary data.</text>
</comment>
<evidence type="ECO:0000256" key="2">
    <source>
        <dbReference type="ARBA" id="ARBA00005334"/>
    </source>
</evidence>
<feature type="domain" description="ATPase AAA-type core" evidence="11">
    <location>
        <begin position="56"/>
        <end position="202"/>
    </location>
</feature>
<dbReference type="FunFam" id="3.40.50.300:FF:001041">
    <property type="entry name" value="Origin of replication complex subunit 4"/>
    <property type="match status" value="1"/>
</dbReference>
<dbReference type="PIRSF" id="PIRSF007858">
    <property type="entry name" value="ORC4"/>
    <property type="match status" value="1"/>
</dbReference>
<proteinExistence type="inferred from homology"/>
<feature type="domain" description="Origin recognition complex subunit 4 C-terminal" evidence="12">
    <location>
        <begin position="217"/>
        <end position="401"/>
    </location>
</feature>
<dbReference type="InterPro" id="IPR003959">
    <property type="entry name" value="ATPase_AAA_core"/>
</dbReference>
<keyword evidence="4" id="KW-0547">Nucleotide-binding</keyword>
<evidence type="ECO:0000256" key="10">
    <source>
        <dbReference type="PIRNR" id="PIRNR007858"/>
    </source>
</evidence>
<dbReference type="InterPro" id="IPR016527">
    <property type="entry name" value="ORC4"/>
</dbReference>
<keyword evidence="3 10" id="KW-0235">DNA replication</keyword>
<reference evidence="13 14" key="1">
    <citation type="submission" date="2019-11" db="EMBL/GenBank/DDBJ databases">
        <title>Whole genome sequence of Oryza granulata.</title>
        <authorList>
            <person name="Li W."/>
        </authorList>
    </citation>
    <scope>NUCLEOTIDE SEQUENCE [LARGE SCALE GENOMIC DNA]</scope>
    <source>
        <strain evidence="14">cv. Menghai</strain>
        <tissue evidence="13">Leaf</tissue>
    </source>
</reference>
<dbReference type="GO" id="GO:0006270">
    <property type="term" value="P:DNA replication initiation"/>
    <property type="evidence" value="ECO:0007669"/>
    <property type="project" value="TreeGrafter"/>
</dbReference>
<dbReference type="GO" id="GO:0005664">
    <property type="term" value="C:nuclear origin of replication recognition complex"/>
    <property type="evidence" value="ECO:0007669"/>
    <property type="project" value="TreeGrafter"/>
</dbReference>
<dbReference type="GO" id="GO:0005524">
    <property type="term" value="F:ATP binding"/>
    <property type="evidence" value="ECO:0007669"/>
    <property type="project" value="UniProtKB-KW"/>
</dbReference>
<gene>
    <name evidence="13" type="ORF">E2562_014599</name>
</gene>
<evidence type="ECO:0000256" key="1">
    <source>
        <dbReference type="ARBA" id="ARBA00004123"/>
    </source>
</evidence>
<keyword evidence="5" id="KW-0067">ATP-binding</keyword>
<dbReference type="Gene3D" id="3.40.50.300">
    <property type="entry name" value="P-loop containing nucleotide triphosphate hydrolases"/>
    <property type="match status" value="1"/>
</dbReference>
<dbReference type="InterPro" id="IPR032705">
    <property type="entry name" value="ORC4_C"/>
</dbReference>
<comment type="function">
    <text evidence="8">Component of the origin recognition complex (ORC) that binds origins of replication. DNA-binding is ATP-dependent. The specific DNA sequences that define origins of replication have not been identified yet. ORC is required to assemble the pre-replication complex necessary to initiate DNA replication.</text>
</comment>
<name>A0A6G1DWS7_9ORYZ</name>
<protein>
    <recommendedName>
        <fullName evidence="9 10">Origin of replication complex subunit 4</fullName>
    </recommendedName>
</protein>
<evidence type="ECO:0000256" key="4">
    <source>
        <dbReference type="ARBA" id="ARBA00022741"/>
    </source>
</evidence>
<dbReference type="AlphaFoldDB" id="A0A6G1DWS7"/>
<evidence type="ECO:0000256" key="6">
    <source>
        <dbReference type="ARBA" id="ARBA00023125"/>
    </source>
</evidence>
<evidence type="ECO:0000256" key="7">
    <source>
        <dbReference type="ARBA" id="ARBA00023242"/>
    </source>
</evidence>
<dbReference type="PANTHER" id="PTHR12087">
    <property type="entry name" value="ORIGIN RECOGNITION COMPLEX SUBUNIT 4"/>
    <property type="match status" value="1"/>
</dbReference>
<accession>A0A6G1DWS7</accession>
<evidence type="ECO:0000259" key="12">
    <source>
        <dbReference type="Pfam" id="PF14629"/>
    </source>
</evidence>
<evidence type="ECO:0000256" key="9">
    <source>
        <dbReference type="ARBA" id="ARBA00073314"/>
    </source>
</evidence>